<feature type="region of interest" description="Disordered" evidence="1">
    <location>
        <begin position="1"/>
        <end position="63"/>
    </location>
</feature>
<feature type="region of interest" description="Disordered" evidence="1">
    <location>
        <begin position="165"/>
        <end position="244"/>
    </location>
</feature>
<sequence length="244" mass="27495">MSMAQPAPLKKRLQFALRRSLSKFRHDGPPPVPPKDDKTPLPKKFPSYYSFKHSQPERDGRHYRQQSLTTYDVAAAAKEFPTPPKETKPTIGTEPPFLKLPSQDDQPLMPREELMVLKAEPVGVASSEPRNNERQMYRQQSNCIASVFDLDKELEQQQQQLEKQMQELNIGKQQPQQQSTGQETWDSDEAVGAGQDMDRTGNHGSLPVTPAATDEGVNKYTFPEATPSDTVDKAVVTATRSNRY</sequence>
<dbReference type="AlphaFoldDB" id="A0A9P8Y6D6"/>
<accession>A0A9P8Y6D6</accession>
<feature type="compositionally biased region" description="Low complexity" evidence="1">
    <location>
        <begin position="165"/>
        <end position="178"/>
    </location>
</feature>
<evidence type="ECO:0000313" key="3">
    <source>
        <dbReference type="Proteomes" id="UP000756346"/>
    </source>
</evidence>
<dbReference type="GeneID" id="70192147"/>
<protein>
    <submittedName>
        <fullName evidence="2">Uncharacterized protein</fullName>
    </submittedName>
</protein>
<comment type="caution">
    <text evidence="2">The sequence shown here is derived from an EMBL/GenBank/DDBJ whole genome shotgun (WGS) entry which is preliminary data.</text>
</comment>
<proteinExistence type="predicted"/>
<keyword evidence="3" id="KW-1185">Reference proteome</keyword>
<evidence type="ECO:0000256" key="1">
    <source>
        <dbReference type="SAM" id="MobiDB-lite"/>
    </source>
</evidence>
<dbReference type="OrthoDB" id="5325276at2759"/>
<feature type="compositionally biased region" description="Basic and acidic residues" evidence="1">
    <location>
        <begin position="24"/>
        <end position="40"/>
    </location>
</feature>
<reference evidence="2" key="1">
    <citation type="journal article" date="2021" name="Nat. Commun.">
        <title>Genetic determinants of endophytism in the Arabidopsis root mycobiome.</title>
        <authorList>
            <person name="Mesny F."/>
            <person name="Miyauchi S."/>
            <person name="Thiergart T."/>
            <person name="Pickel B."/>
            <person name="Atanasova L."/>
            <person name="Karlsson M."/>
            <person name="Huettel B."/>
            <person name="Barry K.W."/>
            <person name="Haridas S."/>
            <person name="Chen C."/>
            <person name="Bauer D."/>
            <person name="Andreopoulos W."/>
            <person name="Pangilinan J."/>
            <person name="LaButti K."/>
            <person name="Riley R."/>
            <person name="Lipzen A."/>
            <person name="Clum A."/>
            <person name="Drula E."/>
            <person name="Henrissat B."/>
            <person name="Kohler A."/>
            <person name="Grigoriev I.V."/>
            <person name="Martin F.M."/>
            <person name="Hacquard S."/>
        </authorList>
    </citation>
    <scope>NUCLEOTIDE SEQUENCE</scope>
    <source>
        <strain evidence="2">MPI-CAGE-CH-0230</strain>
    </source>
</reference>
<name>A0A9P8Y6D6_9PEZI</name>
<gene>
    <name evidence="2" type="ORF">B0I36DRAFT_431897</name>
</gene>
<dbReference type="Proteomes" id="UP000756346">
    <property type="component" value="Unassembled WGS sequence"/>
</dbReference>
<dbReference type="EMBL" id="JAGTJQ010000006">
    <property type="protein sequence ID" value="KAH7028986.1"/>
    <property type="molecule type" value="Genomic_DNA"/>
</dbReference>
<feature type="region of interest" description="Disordered" evidence="1">
    <location>
        <begin position="79"/>
        <end position="105"/>
    </location>
</feature>
<organism evidence="2 3">
    <name type="scientific">Microdochium trichocladiopsis</name>
    <dbReference type="NCBI Taxonomy" id="1682393"/>
    <lineage>
        <taxon>Eukaryota</taxon>
        <taxon>Fungi</taxon>
        <taxon>Dikarya</taxon>
        <taxon>Ascomycota</taxon>
        <taxon>Pezizomycotina</taxon>
        <taxon>Sordariomycetes</taxon>
        <taxon>Xylariomycetidae</taxon>
        <taxon>Xylariales</taxon>
        <taxon>Microdochiaceae</taxon>
        <taxon>Microdochium</taxon>
    </lineage>
</organism>
<dbReference type="RefSeq" id="XP_046011274.1">
    <property type="nucleotide sequence ID" value="XM_046162601.1"/>
</dbReference>
<evidence type="ECO:0000313" key="2">
    <source>
        <dbReference type="EMBL" id="KAH7028986.1"/>
    </source>
</evidence>